<comment type="caution">
    <text evidence="2">The sequence shown here is derived from an EMBL/GenBank/DDBJ whole genome shotgun (WGS) entry which is preliminary data.</text>
</comment>
<evidence type="ECO:0000313" key="2">
    <source>
        <dbReference type="EMBL" id="MFC6725159.1"/>
    </source>
</evidence>
<dbReference type="AlphaFoldDB" id="A0ABD5S0E8"/>
<feature type="compositionally biased region" description="Basic and acidic residues" evidence="1">
    <location>
        <begin position="22"/>
        <end position="34"/>
    </location>
</feature>
<reference evidence="2 3" key="1">
    <citation type="journal article" date="2019" name="Int. J. Syst. Evol. Microbiol.">
        <title>The Global Catalogue of Microorganisms (GCM) 10K type strain sequencing project: providing services to taxonomists for standard genome sequencing and annotation.</title>
        <authorList>
            <consortium name="The Broad Institute Genomics Platform"/>
            <consortium name="The Broad Institute Genome Sequencing Center for Infectious Disease"/>
            <person name="Wu L."/>
            <person name="Ma J."/>
        </authorList>
    </citation>
    <scope>NUCLEOTIDE SEQUENCE [LARGE SCALE GENOMIC DNA]</scope>
    <source>
        <strain evidence="2 3">NBRC 111368</strain>
    </source>
</reference>
<feature type="region of interest" description="Disordered" evidence="1">
    <location>
        <begin position="1"/>
        <end position="40"/>
    </location>
</feature>
<accession>A0ABD5S0E8</accession>
<dbReference type="EMBL" id="JBHSWU010000408">
    <property type="protein sequence ID" value="MFC6725159.1"/>
    <property type="molecule type" value="Genomic_DNA"/>
</dbReference>
<gene>
    <name evidence="2" type="ORF">ACFQE1_12430</name>
</gene>
<evidence type="ECO:0000256" key="1">
    <source>
        <dbReference type="SAM" id="MobiDB-lite"/>
    </source>
</evidence>
<dbReference type="Proteomes" id="UP001596328">
    <property type="component" value="Unassembled WGS sequence"/>
</dbReference>
<name>A0ABD5S0E8_9EURY</name>
<protein>
    <submittedName>
        <fullName evidence="2">Uncharacterized protein</fullName>
    </submittedName>
</protein>
<sequence>MTLFSSSVDDAESAIDGDGPEVSEKAKRAKRSDAQPESAAGDVAMLAAAASVGFSWYQYYVRGNEEYGVFTGLWAPTILGFASYLKLKSMEDRLENSLLGGSAARRVKKLLR</sequence>
<feature type="compositionally biased region" description="Acidic residues" evidence="1">
    <location>
        <begin position="9"/>
        <end position="21"/>
    </location>
</feature>
<organism evidence="2 3">
    <name type="scientific">Halobium palmae</name>
    <dbReference type="NCBI Taxonomy" id="1776492"/>
    <lineage>
        <taxon>Archaea</taxon>
        <taxon>Methanobacteriati</taxon>
        <taxon>Methanobacteriota</taxon>
        <taxon>Stenosarchaea group</taxon>
        <taxon>Halobacteria</taxon>
        <taxon>Halobacteriales</taxon>
        <taxon>Haloferacaceae</taxon>
        <taxon>Halobium</taxon>
    </lineage>
</organism>
<keyword evidence="3" id="KW-1185">Reference proteome</keyword>
<proteinExistence type="predicted"/>
<evidence type="ECO:0000313" key="3">
    <source>
        <dbReference type="Proteomes" id="UP001596328"/>
    </source>
</evidence>